<comment type="caution">
    <text evidence="1">The sequence shown here is derived from an EMBL/GenBank/DDBJ whole genome shotgun (WGS) entry which is preliminary data.</text>
</comment>
<dbReference type="InterPro" id="IPR029078">
    <property type="entry name" value="Imm44"/>
</dbReference>
<dbReference type="Proteomes" id="UP000317938">
    <property type="component" value="Unassembled WGS sequence"/>
</dbReference>
<accession>A0ABY3F6S6</accession>
<protein>
    <submittedName>
        <fullName evidence="1">Uncharacterized protein</fullName>
    </submittedName>
</protein>
<reference evidence="1 2" key="1">
    <citation type="submission" date="2019-07" db="EMBL/GenBank/DDBJ databases">
        <title>Diversity of Bacteria from Kongsfjorden, Arctic.</title>
        <authorList>
            <person name="Yu Y."/>
        </authorList>
    </citation>
    <scope>NUCLEOTIDE SEQUENCE [LARGE SCALE GENOMIC DNA]</scope>
    <source>
        <strain evidence="1 2">SM1927</strain>
    </source>
</reference>
<sequence>MDIWIGGEIESTIEDKFRVARSQLENHLSHRLETMSYELELDSLDCIAIIRNDNELEELQSYSKEDRDMDFRLVIDFAEFTAASSKESKKLLLNMLLRAIELLSQNSDVNEREALKLKKDLDLIGIE</sequence>
<organism evidence="1 2">
    <name type="scientific">Pseudoalteromonas neustonica</name>
    <dbReference type="NCBI Taxonomy" id="1840331"/>
    <lineage>
        <taxon>Bacteria</taxon>
        <taxon>Pseudomonadati</taxon>
        <taxon>Pseudomonadota</taxon>
        <taxon>Gammaproteobacteria</taxon>
        <taxon>Alteromonadales</taxon>
        <taxon>Pseudoalteromonadaceae</taxon>
        <taxon>Pseudoalteromonas</taxon>
    </lineage>
</organism>
<evidence type="ECO:0000313" key="1">
    <source>
        <dbReference type="EMBL" id="TVU79570.1"/>
    </source>
</evidence>
<keyword evidence="2" id="KW-1185">Reference proteome</keyword>
<name>A0ABY3F6S6_9GAMM</name>
<proteinExistence type="predicted"/>
<evidence type="ECO:0000313" key="2">
    <source>
        <dbReference type="Proteomes" id="UP000317938"/>
    </source>
</evidence>
<dbReference type="EMBL" id="VNFF01000055">
    <property type="protein sequence ID" value="TVU79570.1"/>
    <property type="molecule type" value="Genomic_DNA"/>
</dbReference>
<dbReference type="Pfam" id="PF15571">
    <property type="entry name" value="Imm44"/>
    <property type="match status" value="1"/>
</dbReference>
<dbReference type="RefSeq" id="WP_145242985.1">
    <property type="nucleotide sequence ID" value="NZ_VNFF01000055.1"/>
</dbReference>
<gene>
    <name evidence="1" type="ORF">FQP85_23310</name>
</gene>